<organism evidence="6 7">
    <name type="scientific">Candidatus Dojkabacteria bacterium</name>
    <dbReference type="NCBI Taxonomy" id="2099670"/>
    <lineage>
        <taxon>Bacteria</taxon>
        <taxon>Candidatus Dojkabacteria</taxon>
    </lineage>
</organism>
<keyword evidence="2 4" id="KW-0547">Nucleotide-binding</keyword>
<keyword evidence="1 4" id="KW-0808">Transferase</keyword>
<dbReference type="EC" id="2.5.1.17" evidence="4"/>
<evidence type="ECO:0000256" key="1">
    <source>
        <dbReference type="ARBA" id="ARBA00022679"/>
    </source>
</evidence>
<comment type="caution">
    <text evidence="6">The sequence shown here is derived from an EMBL/GenBank/DDBJ whole genome shotgun (WGS) entry which is preliminary data.</text>
</comment>
<dbReference type="InterPro" id="IPR036451">
    <property type="entry name" value="CblAdoTrfase-like_sf"/>
</dbReference>
<protein>
    <recommendedName>
        <fullName evidence="4">Corrinoid adenosyltransferase</fullName>
        <ecNumber evidence="4">2.5.1.17</ecNumber>
    </recommendedName>
    <alternativeName>
        <fullName evidence="4">Cob(II)alamin adenosyltransferase</fullName>
    </alternativeName>
    <alternativeName>
        <fullName evidence="4">Cob(II)yrinic acid a,c-diamide adenosyltransferase</fullName>
    </alternativeName>
    <alternativeName>
        <fullName evidence="4">Cobinamide/cobalamin adenosyltransferase</fullName>
    </alternativeName>
</protein>
<comment type="similarity">
    <text evidence="4">Belongs to the Cob(I)alamin adenosyltransferase family.</text>
</comment>
<comment type="catalytic activity">
    <reaction evidence="4">
        <text>2 cob(II)yrinate a,c diamide + reduced [electron-transfer flavoprotein] + 2 ATP = 2 adenosylcob(III)yrinate a,c-diamide + 2 triphosphate + oxidized [electron-transfer flavoprotein] + 3 H(+)</text>
        <dbReference type="Rhea" id="RHEA:11528"/>
        <dbReference type="Rhea" id="RHEA-COMP:10685"/>
        <dbReference type="Rhea" id="RHEA-COMP:10686"/>
        <dbReference type="ChEBI" id="CHEBI:15378"/>
        <dbReference type="ChEBI" id="CHEBI:18036"/>
        <dbReference type="ChEBI" id="CHEBI:30616"/>
        <dbReference type="ChEBI" id="CHEBI:57692"/>
        <dbReference type="ChEBI" id="CHEBI:58307"/>
        <dbReference type="ChEBI" id="CHEBI:58503"/>
        <dbReference type="ChEBI" id="CHEBI:58537"/>
        <dbReference type="EC" id="2.5.1.17"/>
    </reaction>
</comment>
<gene>
    <name evidence="6" type="ORF">D6810_01320</name>
</gene>
<dbReference type="Gene3D" id="1.20.1200.10">
    <property type="entry name" value="Cobalamin adenosyltransferase-like"/>
    <property type="match status" value="1"/>
</dbReference>
<dbReference type="InterPro" id="IPR016030">
    <property type="entry name" value="CblAdoTrfase-like"/>
</dbReference>
<accession>A0A3M0YYS7</accession>
<reference evidence="6 7" key="1">
    <citation type="submission" date="2018-10" db="EMBL/GenBank/DDBJ databases">
        <title>Thermophilic Lithotrophy and Phototrophy in an Intertidal, Iron-rich, Geothermal Spring.</title>
        <authorList>
            <person name="Ward L.M."/>
            <person name="Idei A."/>
            <person name="Nakagawa M."/>
            <person name="Ueno Y."/>
            <person name="Fischer W."/>
            <person name="Mcglynn S.E."/>
        </authorList>
    </citation>
    <scope>NUCLEOTIDE SEQUENCE [LARGE SCALE GENOMIC DNA]</scope>
    <source>
        <strain evidence="6">J137</strain>
    </source>
</reference>
<dbReference type="SUPFAM" id="SSF89028">
    <property type="entry name" value="Cobalamin adenosyltransferase-like"/>
    <property type="match status" value="1"/>
</dbReference>
<dbReference type="GO" id="GO:0009236">
    <property type="term" value="P:cobalamin biosynthetic process"/>
    <property type="evidence" value="ECO:0007669"/>
    <property type="project" value="UniProtKB-UniRule"/>
</dbReference>
<proteinExistence type="inferred from homology"/>
<evidence type="ECO:0000313" key="7">
    <source>
        <dbReference type="Proteomes" id="UP000269410"/>
    </source>
</evidence>
<comment type="pathway">
    <text evidence="4">Cofactor biosynthesis; adenosylcobalamin biosynthesis; adenosylcobalamin from cob(II)yrinate a,c-diamide: step 2/7.</text>
</comment>
<dbReference type="AlphaFoldDB" id="A0A3M0YYS7"/>
<dbReference type="Proteomes" id="UP000269410">
    <property type="component" value="Unassembled WGS sequence"/>
</dbReference>
<dbReference type="NCBIfam" id="TIGR00636">
    <property type="entry name" value="PduO_Nterm"/>
    <property type="match status" value="1"/>
</dbReference>
<dbReference type="InterPro" id="IPR029499">
    <property type="entry name" value="PduO-typ"/>
</dbReference>
<evidence type="ECO:0000256" key="3">
    <source>
        <dbReference type="ARBA" id="ARBA00022840"/>
    </source>
</evidence>
<comment type="catalytic activity">
    <reaction evidence="4">
        <text>2 cob(II)alamin + reduced [electron-transfer flavoprotein] + 2 ATP = 2 adenosylcob(III)alamin + 2 triphosphate + oxidized [electron-transfer flavoprotein] + 3 H(+)</text>
        <dbReference type="Rhea" id="RHEA:28671"/>
        <dbReference type="Rhea" id="RHEA-COMP:10685"/>
        <dbReference type="Rhea" id="RHEA-COMP:10686"/>
        <dbReference type="ChEBI" id="CHEBI:15378"/>
        <dbReference type="ChEBI" id="CHEBI:16304"/>
        <dbReference type="ChEBI" id="CHEBI:18036"/>
        <dbReference type="ChEBI" id="CHEBI:18408"/>
        <dbReference type="ChEBI" id="CHEBI:30616"/>
        <dbReference type="ChEBI" id="CHEBI:57692"/>
        <dbReference type="ChEBI" id="CHEBI:58307"/>
        <dbReference type="EC" id="2.5.1.17"/>
    </reaction>
</comment>
<evidence type="ECO:0000259" key="5">
    <source>
        <dbReference type="Pfam" id="PF01923"/>
    </source>
</evidence>
<keyword evidence="4" id="KW-0169">Cobalamin biosynthesis</keyword>
<keyword evidence="3 4" id="KW-0067">ATP-binding</keyword>
<dbReference type="EMBL" id="RFKV01000045">
    <property type="protein sequence ID" value="RMD77310.1"/>
    <property type="molecule type" value="Genomic_DNA"/>
</dbReference>
<dbReference type="PANTHER" id="PTHR12213:SF0">
    <property type="entry name" value="CORRINOID ADENOSYLTRANSFERASE MMAB"/>
    <property type="match status" value="1"/>
</dbReference>
<feature type="domain" description="Cobalamin adenosyltransferase-like" evidence="5">
    <location>
        <begin position="5"/>
        <end position="168"/>
    </location>
</feature>
<sequence length="190" mass="21659">MSQKIYTRTGDHGETSLIGKRISKDAEVLDVIGKLDELNSYLGLVCEFLTLESEIFVKDIIRFYQGMIFSISSVLAGADNTTNLDPVVVRMEQEIDNWDKLIPKLENFIIPGGTVVSAHIHVARSICRSCERSFVRYINKTENQPENCESIKKFLNRLSDWMFTLARLVNYNRGVSDTIWQPNPDAIKLI</sequence>
<dbReference type="PANTHER" id="PTHR12213">
    <property type="entry name" value="CORRINOID ADENOSYLTRANSFERASE"/>
    <property type="match status" value="1"/>
</dbReference>
<evidence type="ECO:0000256" key="2">
    <source>
        <dbReference type="ARBA" id="ARBA00022741"/>
    </source>
</evidence>
<evidence type="ECO:0000313" key="6">
    <source>
        <dbReference type="EMBL" id="RMD77310.1"/>
    </source>
</evidence>
<dbReference type="UniPathway" id="UPA00148">
    <property type="reaction ID" value="UER00233"/>
</dbReference>
<name>A0A3M0YYS7_9BACT</name>
<evidence type="ECO:0000256" key="4">
    <source>
        <dbReference type="RuleBase" id="RU366026"/>
    </source>
</evidence>
<dbReference type="GO" id="GO:0005524">
    <property type="term" value="F:ATP binding"/>
    <property type="evidence" value="ECO:0007669"/>
    <property type="project" value="UniProtKB-UniRule"/>
</dbReference>
<dbReference type="GO" id="GO:0008817">
    <property type="term" value="F:corrinoid adenosyltransferase activity"/>
    <property type="evidence" value="ECO:0007669"/>
    <property type="project" value="UniProtKB-UniRule"/>
</dbReference>
<dbReference type="Pfam" id="PF01923">
    <property type="entry name" value="Cob_adeno_trans"/>
    <property type="match status" value="1"/>
</dbReference>